<feature type="compositionally biased region" description="Basic and acidic residues" evidence="1">
    <location>
        <begin position="172"/>
        <end position="183"/>
    </location>
</feature>
<dbReference type="SMART" id="SM00271">
    <property type="entry name" value="DnaJ"/>
    <property type="match status" value="1"/>
</dbReference>
<dbReference type="InterPro" id="IPR001623">
    <property type="entry name" value="DnaJ_domain"/>
</dbReference>
<feature type="domain" description="J" evidence="2">
    <location>
        <begin position="9"/>
        <end position="119"/>
    </location>
</feature>
<reference evidence="3 4" key="1">
    <citation type="submission" date="2016-07" db="EMBL/GenBank/DDBJ databases">
        <title>Pervasive Adenine N6-methylation of Active Genes in Fungi.</title>
        <authorList>
            <consortium name="DOE Joint Genome Institute"/>
            <person name="Mondo S.J."/>
            <person name="Dannebaum R.O."/>
            <person name="Kuo R.C."/>
            <person name="Labutti K."/>
            <person name="Haridas S."/>
            <person name="Kuo A."/>
            <person name="Salamov A."/>
            <person name="Ahrendt S.R."/>
            <person name="Lipzen A."/>
            <person name="Sullivan W."/>
            <person name="Andreopoulos W.B."/>
            <person name="Clum A."/>
            <person name="Lindquist E."/>
            <person name="Daum C."/>
            <person name="Ramamoorthy G.K."/>
            <person name="Gryganskyi A."/>
            <person name="Culley D."/>
            <person name="Magnuson J.K."/>
            <person name="James T.Y."/>
            <person name="O'Malley M.A."/>
            <person name="Stajich J.E."/>
            <person name="Spatafora J.W."/>
            <person name="Visel A."/>
            <person name="Grigoriev I.V."/>
        </authorList>
    </citation>
    <scope>NUCLEOTIDE SEQUENCE [LARGE SCALE GENOMIC DNA]</scope>
    <source>
        <strain evidence="3 4">CBS 931.73</strain>
    </source>
</reference>
<dbReference type="Gene3D" id="1.10.287.110">
    <property type="entry name" value="DnaJ domain"/>
    <property type="match status" value="1"/>
</dbReference>
<comment type="caution">
    <text evidence="3">The sequence shown here is derived from an EMBL/GenBank/DDBJ whole genome shotgun (WGS) entry which is preliminary data.</text>
</comment>
<name>A0A1Y1Y8E1_9FUNG</name>
<dbReference type="PROSITE" id="PS50076">
    <property type="entry name" value="DNAJ_2"/>
    <property type="match status" value="1"/>
</dbReference>
<protein>
    <recommendedName>
        <fullName evidence="2">J domain-containing protein</fullName>
    </recommendedName>
</protein>
<dbReference type="InterPro" id="IPR036869">
    <property type="entry name" value="J_dom_sf"/>
</dbReference>
<dbReference type="GO" id="GO:0005737">
    <property type="term" value="C:cytoplasm"/>
    <property type="evidence" value="ECO:0007669"/>
    <property type="project" value="TreeGrafter"/>
</dbReference>
<dbReference type="PANTHER" id="PTHR44144:SF1">
    <property type="entry name" value="DNAJ HOMOLOG SUBFAMILY C MEMBER 9"/>
    <property type="match status" value="1"/>
</dbReference>
<dbReference type="SUPFAM" id="SSF46565">
    <property type="entry name" value="Chaperone J-domain"/>
    <property type="match status" value="1"/>
</dbReference>
<dbReference type="STRING" id="1314790.A0A1Y1Y8E1"/>
<evidence type="ECO:0000259" key="2">
    <source>
        <dbReference type="PROSITE" id="PS50076"/>
    </source>
</evidence>
<feature type="compositionally biased region" description="Basic and acidic residues" evidence="1">
    <location>
        <begin position="193"/>
        <end position="202"/>
    </location>
</feature>
<dbReference type="FunCoup" id="A0A1Y1Y8E1">
    <property type="interactions" value="987"/>
</dbReference>
<dbReference type="PANTHER" id="PTHR44144">
    <property type="entry name" value="DNAJ HOMOLOG SUBFAMILY C MEMBER 9"/>
    <property type="match status" value="1"/>
</dbReference>
<organism evidence="3 4">
    <name type="scientific">Basidiobolus meristosporus CBS 931.73</name>
    <dbReference type="NCBI Taxonomy" id="1314790"/>
    <lineage>
        <taxon>Eukaryota</taxon>
        <taxon>Fungi</taxon>
        <taxon>Fungi incertae sedis</taxon>
        <taxon>Zoopagomycota</taxon>
        <taxon>Entomophthoromycotina</taxon>
        <taxon>Basidiobolomycetes</taxon>
        <taxon>Basidiobolales</taxon>
        <taxon>Basidiobolaceae</taxon>
        <taxon>Basidiobolus</taxon>
    </lineage>
</organism>
<evidence type="ECO:0000256" key="1">
    <source>
        <dbReference type="SAM" id="MobiDB-lite"/>
    </source>
</evidence>
<sequence length="229" mass="26014">MPEQTEDLDLYEILQVGQEASLSEVKRAYYKLVLLHHPYKAREDESLRSNRLDGGGLPHGEHSGVLGEIQMHACLKWVFPPLRPSINPNPELRGSLREGSTEEYEDLITAYETHKGDMGLILSPVLLAEAEDEDRLREILHSAIKKGDVKAYKKFTKVDKKAKARRRQAAAKEAKELGIDKNGNRMNPLMDSPEAKYASKEIKGKKRKTLAKEPSEEFQALQEKHFARK</sequence>
<feature type="region of interest" description="Disordered" evidence="1">
    <location>
        <begin position="172"/>
        <end position="229"/>
    </location>
</feature>
<dbReference type="AlphaFoldDB" id="A0A1Y1Y8E1"/>
<dbReference type="OrthoDB" id="110024at2759"/>
<dbReference type="EMBL" id="MCFE01000209">
    <property type="protein sequence ID" value="ORX94277.1"/>
    <property type="molecule type" value="Genomic_DNA"/>
</dbReference>
<dbReference type="InParanoid" id="A0A1Y1Y8E1"/>
<dbReference type="Pfam" id="PF00226">
    <property type="entry name" value="DnaJ"/>
    <property type="match status" value="1"/>
</dbReference>
<dbReference type="InterPro" id="IPR052594">
    <property type="entry name" value="J_domain-containing_protein"/>
</dbReference>
<proteinExistence type="predicted"/>
<dbReference type="Proteomes" id="UP000193498">
    <property type="component" value="Unassembled WGS sequence"/>
</dbReference>
<keyword evidence="4" id="KW-1185">Reference proteome</keyword>
<dbReference type="Pfam" id="PF23302">
    <property type="entry name" value="HTH_DNAJC9"/>
    <property type="match status" value="1"/>
</dbReference>
<dbReference type="GO" id="GO:0005634">
    <property type="term" value="C:nucleus"/>
    <property type="evidence" value="ECO:0007669"/>
    <property type="project" value="TreeGrafter"/>
</dbReference>
<dbReference type="GO" id="GO:0031072">
    <property type="term" value="F:heat shock protein binding"/>
    <property type="evidence" value="ECO:0007669"/>
    <property type="project" value="TreeGrafter"/>
</dbReference>
<dbReference type="InterPro" id="IPR056453">
    <property type="entry name" value="HTH_DNAJC9"/>
</dbReference>
<dbReference type="CDD" id="cd06257">
    <property type="entry name" value="DnaJ"/>
    <property type="match status" value="1"/>
</dbReference>
<accession>A0A1Y1Y8E1</accession>
<gene>
    <name evidence="3" type="ORF">K493DRAFT_408053</name>
</gene>
<dbReference type="PRINTS" id="PR00625">
    <property type="entry name" value="JDOMAIN"/>
</dbReference>
<evidence type="ECO:0000313" key="3">
    <source>
        <dbReference type="EMBL" id="ORX94277.1"/>
    </source>
</evidence>
<evidence type="ECO:0000313" key="4">
    <source>
        <dbReference type="Proteomes" id="UP000193498"/>
    </source>
</evidence>